<gene>
    <name evidence="3" type="ORF">AGOS_ACR006C</name>
</gene>
<dbReference type="InterPro" id="IPR003123">
    <property type="entry name" value="VPS9"/>
</dbReference>
<dbReference type="InterPro" id="IPR051248">
    <property type="entry name" value="UPF0507/Ank_repeat_27"/>
</dbReference>
<comment type="similarity">
    <text evidence="1">Belongs to the UPF0507 family.</text>
</comment>
<dbReference type="STRING" id="284811.Q75CA6"/>
<organism evidence="3 4">
    <name type="scientific">Eremothecium gossypii (strain ATCC 10895 / CBS 109.51 / FGSC 9923 / NRRL Y-1056)</name>
    <name type="common">Yeast</name>
    <name type="synonym">Ashbya gossypii</name>
    <dbReference type="NCBI Taxonomy" id="284811"/>
    <lineage>
        <taxon>Eukaryota</taxon>
        <taxon>Fungi</taxon>
        <taxon>Dikarya</taxon>
        <taxon>Ascomycota</taxon>
        <taxon>Saccharomycotina</taxon>
        <taxon>Saccharomycetes</taxon>
        <taxon>Saccharomycetales</taxon>
        <taxon>Saccharomycetaceae</taxon>
        <taxon>Eremothecium</taxon>
    </lineage>
</organism>
<dbReference type="GO" id="GO:0005769">
    <property type="term" value="C:early endosome"/>
    <property type="evidence" value="ECO:0000318"/>
    <property type="project" value="GO_Central"/>
</dbReference>
<reference evidence="4" key="2">
    <citation type="journal article" date="2013" name="G3 (Bethesda)">
        <title>Genomes of Ashbya fungi isolated from insects reveal four mating-type loci, numerous translocations, lack of transposons, and distinct gene duplications.</title>
        <authorList>
            <person name="Dietrich F.S."/>
            <person name="Voegeli S."/>
            <person name="Kuo S."/>
            <person name="Philippsen P."/>
        </authorList>
    </citation>
    <scope>GENOME REANNOTATION</scope>
    <source>
        <strain evidence="4">ATCC 10895 / CBS 109.51 / FGSC 9923 / NRRL Y-1056</strain>
    </source>
</reference>
<sequence length="1071" mass="123573">MPYHLPVLLNPLVNAVFNCPAPGASPLKKLFNNAKDKKFILVVPRTEVLLQYQDATTYVPLTELCYNYEFVASHTLVQLQEARVTELEFQTINGKSVVIRPQSGIITAQPSAKKCRIQRCELLRSFNDYLLGRTAFALLYIDRPLVGEIELITPLRVFGPQEQPLQYQRITQTADAPLPLEQFLRLHPQLGNQLDEVFKDAKERMRYIALSLKELVRLFHELVEKVYCLIKLDKNFRNYLNLLEMVQGYVELNMYEDVWRKLVQLNGKNEPDRVPGYYITRSISLNQLSTSIYPEELDKFNLSPVTEIEKRVVQATECFSKLTLTNSHHEKARILISTFQKLTTKTSQATLDPMIDADTLLGLMVVVVCRAQVKNLKSHLDYLREFAQNSDDVKFGLLGYSLSTLEAVVGYFDIGGSSIKLERLITQCQRNKIFWNLIEQGIPINLKEHEEVLISRTPSCESVLSLCIQYGRQDVFYDIIANYQSHFTLEDILQDVNQSNCSLLIQALQAGNKDITEAVIDLLIANCTNTEMYAYINKCDIAGRTVGHYLPQNYEIVDRLGKFVDWKRKDLNMHTPLFTVCRAYDHPSYLELLSKCFQHCFDFYSTRGKRFSFADHEDPLGNTLLHIIKDGIQLALSTPGANVNKCNTRGMTPLMVYAKYNRIENIREILNDKRLILSKLQDPQSLKAIDYVKNPIILNLIGTAMAKNSLYGCLSVHNIKYEENAWYLWITSSLSPESYKTSSYALKDIQSLLQIYNKKHPMSFLPIDHHLETLKTLGKSGIISVINLENSMLLEALTFSLSIIQQREDYKNVFSYTESELSTWLRASMVKQKPNKRDKIEPEEIHSIQNFLKFSLTEFNYLREKFTVLKKLIIFEHYKSHDIECSQRILYSQGEIIASVVPSKRLRTSPFDNEFNDGIDPFEQAVDFMCMCLDSLTSKIVEVLDSKVSTWWTLYGEITNLQKEYQRNFPEKGKPNSASSEDSKGFFVSYMEDKRQKLESKLQSRLSVCSENLQHLDAELKHCHELLAEEISFFISSKNFAYMNFMVKAYVNRRIKQHKNMLLAIEEFIST</sequence>
<dbReference type="InParanoid" id="Q75CA6"/>
<dbReference type="GO" id="GO:0005886">
    <property type="term" value="C:plasma membrane"/>
    <property type="evidence" value="ECO:0000318"/>
    <property type="project" value="GO_Central"/>
</dbReference>
<dbReference type="HOGENOM" id="CLU_008912_0_0_1"/>
<dbReference type="OMA" id="LNCIFNN"/>
<evidence type="ECO:0000259" key="2">
    <source>
        <dbReference type="PROSITE" id="PS51205"/>
    </source>
</evidence>
<dbReference type="OrthoDB" id="7464126at2759"/>
<dbReference type="PANTHER" id="PTHR24170:SF1">
    <property type="entry name" value="DOMAIN PROTEIN, PUTATIVE (AFU_ORTHOLOGUE AFUA_1G09870)-RELATED"/>
    <property type="match status" value="1"/>
</dbReference>
<dbReference type="EMBL" id="AE016816">
    <property type="protein sequence ID" value="AAS51233.1"/>
    <property type="molecule type" value="Genomic_DNA"/>
</dbReference>
<dbReference type="PROSITE" id="PS51205">
    <property type="entry name" value="VPS9"/>
    <property type="match status" value="1"/>
</dbReference>
<accession>Q75CA6</accession>
<dbReference type="Pfam" id="PF02204">
    <property type="entry name" value="VPS9"/>
    <property type="match status" value="1"/>
</dbReference>
<dbReference type="RefSeq" id="NP_983409.1">
    <property type="nucleotide sequence ID" value="NM_208762.1"/>
</dbReference>
<dbReference type="GO" id="GO:0030133">
    <property type="term" value="C:transport vesicle"/>
    <property type="evidence" value="ECO:0000318"/>
    <property type="project" value="GO_Central"/>
</dbReference>
<dbReference type="FunCoup" id="Q75CA6">
    <property type="interactions" value="19"/>
</dbReference>
<dbReference type="PANTHER" id="PTHR24170">
    <property type="entry name" value="ANKYRIN REPEAT DOMAIN-CONTAINING PROTEIN 27"/>
    <property type="match status" value="1"/>
</dbReference>
<dbReference type="GO" id="GO:0005085">
    <property type="term" value="F:guanyl-nucleotide exchange factor activity"/>
    <property type="evidence" value="ECO:0000318"/>
    <property type="project" value="GO_Central"/>
</dbReference>
<dbReference type="Gene3D" id="1.25.40.20">
    <property type="entry name" value="Ankyrin repeat-containing domain"/>
    <property type="match status" value="1"/>
</dbReference>
<name>Q75CA6_EREGS</name>
<dbReference type="GO" id="GO:0097422">
    <property type="term" value="C:tubular endosome"/>
    <property type="evidence" value="ECO:0000318"/>
    <property type="project" value="GO_Central"/>
</dbReference>
<dbReference type="GO" id="GO:0005770">
    <property type="term" value="C:late endosome"/>
    <property type="evidence" value="ECO:0000318"/>
    <property type="project" value="GO_Central"/>
</dbReference>
<dbReference type="AlphaFoldDB" id="Q75CA6"/>
<evidence type="ECO:0000313" key="3">
    <source>
        <dbReference type="EMBL" id="AAS51233.1"/>
    </source>
</evidence>
<dbReference type="SUPFAM" id="SSF109993">
    <property type="entry name" value="VPS9 domain"/>
    <property type="match status" value="1"/>
</dbReference>
<reference evidence="3 4" key="1">
    <citation type="journal article" date="2004" name="Science">
        <title>The Ashbya gossypii genome as a tool for mapping the ancient Saccharomyces cerevisiae genome.</title>
        <authorList>
            <person name="Dietrich F.S."/>
            <person name="Voegeli S."/>
            <person name="Brachat S."/>
            <person name="Lerch A."/>
            <person name="Gates K."/>
            <person name="Steiner S."/>
            <person name="Mohr C."/>
            <person name="Pohlmann R."/>
            <person name="Luedi P."/>
            <person name="Choi S."/>
            <person name="Wing R.A."/>
            <person name="Flavier A."/>
            <person name="Gaffney T.D."/>
            <person name="Philippsen P."/>
        </authorList>
    </citation>
    <scope>NUCLEOTIDE SEQUENCE [LARGE SCALE GENOMIC DNA]</scope>
    <source>
        <strain evidence="4">ATCC 10895 / CBS 109.51 / FGSC 9923 / NRRL Y-1056</strain>
    </source>
</reference>
<protein>
    <submittedName>
        <fullName evidence="3">ACR006Cp</fullName>
    </submittedName>
</protein>
<dbReference type="GeneID" id="4619534"/>
<dbReference type="SUPFAM" id="SSF48403">
    <property type="entry name" value="Ankyrin repeat"/>
    <property type="match status" value="1"/>
</dbReference>
<dbReference type="GO" id="GO:0000149">
    <property type="term" value="F:SNARE binding"/>
    <property type="evidence" value="ECO:0000318"/>
    <property type="project" value="GO_Central"/>
</dbReference>
<feature type="domain" description="VPS9" evidence="2">
    <location>
        <begin position="273"/>
        <end position="421"/>
    </location>
</feature>
<keyword evidence="4" id="KW-1185">Reference proteome</keyword>
<dbReference type="InterPro" id="IPR036770">
    <property type="entry name" value="Ankyrin_rpt-contain_sf"/>
</dbReference>
<dbReference type="KEGG" id="ago:AGOS_ACR006C"/>
<dbReference type="eggNOG" id="ENOG502R3ZQ">
    <property type="taxonomic scope" value="Eukaryota"/>
</dbReference>
<evidence type="ECO:0000256" key="1">
    <source>
        <dbReference type="ARBA" id="ARBA00007428"/>
    </source>
</evidence>
<dbReference type="InterPro" id="IPR037191">
    <property type="entry name" value="VPS9_dom_sf"/>
</dbReference>
<evidence type="ECO:0000313" key="4">
    <source>
        <dbReference type="Proteomes" id="UP000000591"/>
    </source>
</evidence>
<dbReference type="Gene3D" id="1.20.1050.80">
    <property type="entry name" value="VPS9 domain"/>
    <property type="match status" value="1"/>
</dbReference>
<proteinExistence type="inferred from homology"/>
<dbReference type="GO" id="GO:0045022">
    <property type="term" value="P:early endosome to late endosome transport"/>
    <property type="evidence" value="ECO:0000318"/>
    <property type="project" value="GO_Central"/>
</dbReference>
<dbReference type="Proteomes" id="UP000000591">
    <property type="component" value="Chromosome III"/>
</dbReference>